<organism evidence="1 2">
    <name type="scientific">Candidatus Methanodesulfokora washburnensis</name>
    <dbReference type="NCBI Taxonomy" id="2478471"/>
    <lineage>
        <taxon>Archaea</taxon>
        <taxon>Thermoproteota</taxon>
        <taxon>Candidatus Korarchaeia</taxon>
        <taxon>Candidatus Korarchaeia incertae sedis</taxon>
        <taxon>Candidatus Methanodesulfokora</taxon>
    </lineage>
</organism>
<dbReference type="RefSeq" id="WP_125670034.1">
    <property type="nucleotide sequence ID" value="NZ_RCOS01000005.1"/>
</dbReference>
<sequence length="97" mass="11103">MEIEEAITVSKKGKRELRSLVARGKFAIIEYLDPETRKRTEDKVKLVLARDDGKVEEYFLIPTSTPSRFIAIVPKEKKGQEIKAFNPKTGRVEDIIV</sequence>
<evidence type="ECO:0000313" key="2">
    <source>
        <dbReference type="Proteomes" id="UP000277582"/>
    </source>
</evidence>
<protein>
    <submittedName>
        <fullName evidence="1">Uncharacterized protein</fullName>
    </submittedName>
</protein>
<dbReference type="AlphaFoldDB" id="A0A3R9QKZ5"/>
<reference evidence="1 2" key="1">
    <citation type="submission" date="2018-10" db="EMBL/GenBank/DDBJ databases">
        <title>Co-occurring genomic capacity for anaerobic methane metabolism and dissimilatory sulfite reduction discovered in the Korarchaeota.</title>
        <authorList>
            <person name="Mckay L.J."/>
            <person name="Dlakic M."/>
            <person name="Fields M.W."/>
            <person name="Delmont T.O."/>
            <person name="Eren A.M."/>
            <person name="Jay Z.J."/>
            <person name="Klingelsmith K.B."/>
            <person name="Rusch D.B."/>
            <person name="Inskeep W.P."/>
        </authorList>
    </citation>
    <scope>NUCLEOTIDE SEQUENCE [LARGE SCALE GENOMIC DNA]</scope>
    <source>
        <strain evidence="1 2">MDKW</strain>
    </source>
</reference>
<keyword evidence="2" id="KW-1185">Reference proteome</keyword>
<dbReference type="OrthoDB" id="377581at2157"/>
<evidence type="ECO:0000313" key="1">
    <source>
        <dbReference type="EMBL" id="RSN79054.1"/>
    </source>
</evidence>
<gene>
    <name evidence="1" type="ORF">D6D85_00260</name>
</gene>
<proteinExistence type="predicted"/>
<comment type="caution">
    <text evidence="1">The sequence shown here is derived from an EMBL/GenBank/DDBJ whole genome shotgun (WGS) entry which is preliminary data.</text>
</comment>
<accession>A0A3R9QKZ5</accession>
<name>A0A3R9QKZ5_9CREN</name>
<dbReference type="Proteomes" id="UP000277582">
    <property type="component" value="Unassembled WGS sequence"/>
</dbReference>
<dbReference type="EMBL" id="RCOS01000005">
    <property type="protein sequence ID" value="RSN79054.1"/>
    <property type="molecule type" value="Genomic_DNA"/>
</dbReference>